<gene>
    <name evidence="2" type="ORF">J4Q44_G00158750</name>
</gene>
<proteinExistence type="predicted"/>
<evidence type="ECO:0000313" key="2">
    <source>
        <dbReference type="EMBL" id="KAK6314416.1"/>
    </source>
</evidence>
<dbReference type="EMBL" id="JAGTTL010000013">
    <property type="protein sequence ID" value="KAK6314416.1"/>
    <property type="molecule type" value="Genomic_DNA"/>
</dbReference>
<comment type="caution">
    <text evidence="2">The sequence shown here is derived from an EMBL/GenBank/DDBJ whole genome shotgun (WGS) entry which is preliminary data.</text>
</comment>
<accession>A0AAN8M8V1</accession>
<keyword evidence="1" id="KW-0472">Membrane</keyword>
<protein>
    <submittedName>
        <fullName evidence="2">Uncharacterized protein</fullName>
    </submittedName>
</protein>
<organism evidence="2 3">
    <name type="scientific">Coregonus suidteri</name>
    <dbReference type="NCBI Taxonomy" id="861788"/>
    <lineage>
        <taxon>Eukaryota</taxon>
        <taxon>Metazoa</taxon>
        <taxon>Chordata</taxon>
        <taxon>Craniata</taxon>
        <taxon>Vertebrata</taxon>
        <taxon>Euteleostomi</taxon>
        <taxon>Actinopterygii</taxon>
        <taxon>Neopterygii</taxon>
        <taxon>Teleostei</taxon>
        <taxon>Protacanthopterygii</taxon>
        <taxon>Salmoniformes</taxon>
        <taxon>Salmonidae</taxon>
        <taxon>Coregoninae</taxon>
        <taxon>Coregonus</taxon>
    </lineage>
</organism>
<feature type="transmembrane region" description="Helical" evidence="1">
    <location>
        <begin position="50"/>
        <end position="72"/>
    </location>
</feature>
<dbReference type="AlphaFoldDB" id="A0AAN8M8V1"/>
<name>A0AAN8M8V1_9TELE</name>
<sequence length="80" mass="8422">MQVHGQLCSGGFTDVCGFHPLEVSTSGPAGPSPTTPPASVLAVQTPPLRIALSLLSIVNITFFVTLFFLNYYGSAAMIEH</sequence>
<keyword evidence="1" id="KW-0812">Transmembrane</keyword>
<evidence type="ECO:0000313" key="3">
    <source>
        <dbReference type="Proteomes" id="UP001356427"/>
    </source>
</evidence>
<keyword evidence="1" id="KW-1133">Transmembrane helix</keyword>
<keyword evidence="3" id="KW-1185">Reference proteome</keyword>
<evidence type="ECO:0000256" key="1">
    <source>
        <dbReference type="SAM" id="Phobius"/>
    </source>
</evidence>
<dbReference type="Proteomes" id="UP001356427">
    <property type="component" value="Unassembled WGS sequence"/>
</dbReference>
<reference evidence="2 3" key="1">
    <citation type="submission" date="2021-04" db="EMBL/GenBank/DDBJ databases">
        <authorList>
            <person name="De Guttry C."/>
            <person name="Zahm M."/>
            <person name="Klopp C."/>
            <person name="Cabau C."/>
            <person name="Louis A."/>
            <person name="Berthelot C."/>
            <person name="Parey E."/>
            <person name="Roest Crollius H."/>
            <person name="Montfort J."/>
            <person name="Robinson-Rechavi M."/>
            <person name="Bucao C."/>
            <person name="Bouchez O."/>
            <person name="Gislard M."/>
            <person name="Lluch J."/>
            <person name="Milhes M."/>
            <person name="Lampietro C."/>
            <person name="Lopez Roques C."/>
            <person name="Donnadieu C."/>
            <person name="Braasch I."/>
            <person name="Desvignes T."/>
            <person name="Postlethwait J."/>
            <person name="Bobe J."/>
            <person name="Wedekind C."/>
            <person name="Guiguen Y."/>
        </authorList>
    </citation>
    <scope>NUCLEOTIDE SEQUENCE [LARGE SCALE GENOMIC DNA]</scope>
    <source>
        <strain evidence="2">Cs_M1</strain>
        <tissue evidence="2">Blood</tissue>
    </source>
</reference>